<feature type="region of interest" description="Disordered" evidence="2">
    <location>
        <begin position="64"/>
        <end position="150"/>
    </location>
</feature>
<evidence type="ECO:0000313" key="3">
    <source>
        <dbReference type="Ensembl" id="ENSMMDP00005054114.1"/>
    </source>
</evidence>
<dbReference type="PANTHER" id="PTHR14972">
    <property type="entry name" value="AGAP011572-PA"/>
    <property type="match status" value="1"/>
</dbReference>
<keyword evidence="1" id="KW-0597">Phosphoprotein</keyword>
<evidence type="ECO:0000313" key="4">
    <source>
        <dbReference type="Proteomes" id="UP000472263"/>
    </source>
</evidence>
<protein>
    <submittedName>
        <fullName evidence="3">Protein FAM117A-like</fullName>
    </submittedName>
</protein>
<dbReference type="InterPro" id="IPR026642">
    <property type="entry name" value="Glcci1/FAM117"/>
</dbReference>
<reference evidence="3" key="2">
    <citation type="submission" date="2025-08" db="UniProtKB">
        <authorList>
            <consortium name="Ensembl"/>
        </authorList>
    </citation>
    <scope>IDENTIFICATION</scope>
</reference>
<gene>
    <name evidence="3" type="primary">LOC115378296</name>
</gene>
<feature type="compositionally biased region" description="Basic and acidic residues" evidence="2">
    <location>
        <begin position="68"/>
        <end position="84"/>
    </location>
</feature>
<reference evidence="3" key="3">
    <citation type="submission" date="2025-09" db="UniProtKB">
        <authorList>
            <consortium name="Ensembl"/>
        </authorList>
    </citation>
    <scope>IDENTIFICATION</scope>
</reference>
<reference evidence="3" key="1">
    <citation type="submission" date="2019-06" db="EMBL/GenBank/DDBJ databases">
        <authorList>
            <consortium name="Wellcome Sanger Institute Data Sharing"/>
        </authorList>
    </citation>
    <scope>NUCLEOTIDE SEQUENCE [LARGE SCALE GENOMIC DNA]</scope>
</reference>
<name>A0A668AVZ7_9TELE</name>
<accession>A0A668AVZ7</accession>
<dbReference type="Pfam" id="PF15388">
    <property type="entry name" value="FAM117"/>
    <property type="match status" value="2"/>
</dbReference>
<organism evidence="3 4">
    <name type="scientific">Myripristis murdjan</name>
    <name type="common">pinecone soldierfish</name>
    <dbReference type="NCBI Taxonomy" id="586833"/>
    <lineage>
        <taxon>Eukaryota</taxon>
        <taxon>Metazoa</taxon>
        <taxon>Chordata</taxon>
        <taxon>Craniata</taxon>
        <taxon>Vertebrata</taxon>
        <taxon>Euteleostomi</taxon>
        <taxon>Actinopterygii</taxon>
        <taxon>Neopterygii</taxon>
        <taxon>Teleostei</taxon>
        <taxon>Neoteleostei</taxon>
        <taxon>Acanthomorphata</taxon>
        <taxon>Holocentriformes</taxon>
        <taxon>Holocentridae</taxon>
        <taxon>Myripristis</taxon>
    </lineage>
</organism>
<proteinExistence type="predicted"/>
<sequence>MSGRSGVGQTRGATLGPQPLKATIPYQLASKARPNWRDGKTKSHQLSSGMRRTMSLDAIIGPYLQGHWPKEPEGQSSLSRKDKSTQLLEVPDGHRAPVPPQSLSSGSQSDPSTTPLSQPCSSSSSTSSSPCSSPTYLSNSPPDSEDLPSEADLSLPLLLSSSPRPNKSCCFQREPPEGCEKVRVWEETRLPALISSCPDLNKVNFTPHGGSAFCPVSLLKPLLPSMDLLLRSLTVSPVVNTGLVWVSRLHNISEWKTLIVIL</sequence>
<dbReference type="Proteomes" id="UP000472263">
    <property type="component" value="Chromosome 19"/>
</dbReference>
<feature type="compositionally biased region" description="Low complexity" evidence="2">
    <location>
        <begin position="101"/>
        <end position="140"/>
    </location>
</feature>
<dbReference type="PANTHER" id="PTHR14972:SF7">
    <property type="entry name" value="PROTEIN FAM117A"/>
    <property type="match status" value="1"/>
</dbReference>
<dbReference type="Ensembl" id="ENSMMDT00005055161.1">
    <property type="protein sequence ID" value="ENSMMDP00005054114.1"/>
    <property type="gene ID" value="ENSMMDG00005024304.1"/>
</dbReference>
<dbReference type="GeneTree" id="ENSGT00950000183046"/>
<keyword evidence="4" id="KW-1185">Reference proteome</keyword>
<feature type="region of interest" description="Disordered" evidence="2">
    <location>
        <begin position="1"/>
        <end position="51"/>
    </location>
</feature>
<evidence type="ECO:0000256" key="2">
    <source>
        <dbReference type="SAM" id="MobiDB-lite"/>
    </source>
</evidence>
<dbReference type="AlphaFoldDB" id="A0A668AVZ7"/>
<evidence type="ECO:0000256" key="1">
    <source>
        <dbReference type="ARBA" id="ARBA00022553"/>
    </source>
</evidence>